<comment type="caution">
    <text evidence="2">The sequence shown here is derived from an EMBL/GenBank/DDBJ whole genome shotgun (WGS) entry which is preliminary data.</text>
</comment>
<protein>
    <submittedName>
        <fullName evidence="2">Uncharacterized protein</fullName>
    </submittedName>
</protein>
<feature type="compositionally biased region" description="Basic and acidic residues" evidence="1">
    <location>
        <begin position="1"/>
        <end position="10"/>
    </location>
</feature>
<organism evidence="2 3">
    <name type="scientific">Ensete ventricosum</name>
    <name type="common">Abyssinian banana</name>
    <name type="synonym">Musa ensete</name>
    <dbReference type="NCBI Taxonomy" id="4639"/>
    <lineage>
        <taxon>Eukaryota</taxon>
        <taxon>Viridiplantae</taxon>
        <taxon>Streptophyta</taxon>
        <taxon>Embryophyta</taxon>
        <taxon>Tracheophyta</taxon>
        <taxon>Spermatophyta</taxon>
        <taxon>Magnoliopsida</taxon>
        <taxon>Liliopsida</taxon>
        <taxon>Zingiberales</taxon>
        <taxon>Musaceae</taxon>
        <taxon>Ensete</taxon>
    </lineage>
</organism>
<dbReference type="EMBL" id="AMZH03010319">
    <property type="protein sequence ID" value="RRT54979.1"/>
    <property type="molecule type" value="Genomic_DNA"/>
</dbReference>
<proteinExistence type="predicted"/>
<evidence type="ECO:0000313" key="2">
    <source>
        <dbReference type="EMBL" id="RRT54979.1"/>
    </source>
</evidence>
<accession>A0A426YTD2</accession>
<dbReference type="AlphaFoldDB" id="A0A426YTD2"/>
<sequence length="131" mass="14650">MSESESRWRGIVDGQVGESGGREERIRRRPGVGVCGSDGHTDRLEIAPSAGCDINGTRVQIRRGTHVSSASWRVHPYRPIGNTAWWRSSDQRRREPLPPIGWWTPQAPLVIGINKSQQEKAGARDCNRIVE</sequence>
<name>A0A426YTD2_ENSVE</name>
<feature type="region of interest" description="Disordered" evidence="1">
    <location>
        <begin position="1"/>
        <end position="40"/>
    </location>
</feature>
<evidence type="ECO:0000256" key="1">
    <source>
        <dbReference type="SAM" id="MobiDB-lite"/>
    </source>
</evidence>
<evidence type="ECO:0000313" key="3">
    <source>
        <dbReference type="Proteomes" id="UP000287651"/>
    </source>
</evidence>
<gene>
    <name evidence="2" type="ORF">B296_00012779</name>
</gene>
<dbReference type="Proteomes" id="UP000287651">
    <property type="component" value="Unassembled WGS sequence"/>
</dbReference>
<reference evidence="2 3" key="1">
    <citation type="journal article" date="2014" name="Agronomy (Basel)">
        <title>A Draft Genome Sequence for Ensete ventricosum, the Drought-Tolerant Tree Against Hunger.</title>
        <authorList>
            <person name="Harrison J."/>
            <person name="Moore K.A."/>
            <person name="Paszkiewicz K."/>
            <person name="Jones T."/>
            <person name="Grant M."/>
            <person name="Ambacheew D."/>
            <person name="Muzemil S."/>
            <person name="Studholme D.J."/>
        </authorList>
    </citation>
    <scope>NUCLEOTIDE SEQUENCE [LARGE SCALE GENOMIC DNA]</scope>
</reference>